<evidence type="ECO:0000313" key="2">
    <source>
        <dbReference type="Proteomes" id="UP000020595"/>
    </source>
</evidence>
<protein>
    <recommendedName>
        <fullName evidence="3">Porin</fullName>
    </recommendedName>
</protein>
<accession>A0A009I3P0</accession>
<dbReference type="PATRIC" id="fig|1310613.3.peg.2443"/>
<proteinExistence type="predicted"/>
<organism evidence="1 2">
    <name type="scientific">Acinetobacter baumannii (strain 1295743)</name>
    <dbReference type="NCBI Taxonomy" id="1310613"/>
    <lineage>
        <taxon>Bacteria</taxon>
        <taxon>Pseudomonadati</taxon>
        <taxon>Pseudomonadota</taxon>
        <taxon>Gammaproteobacteria</taxon>
        <taxon>Moraxellales</taxon>
        <taxon>Moraxellaceae</taxon>
        <taxon>Acinetobacter</taxon>
        <taxon>Acinetobacter calcoaceticus/baumannii complex</taxon>
    </lineage>
</organism>
<evidence type="ECO:0008006" key="3">
    <source>
        <dbReference type="Google" id="ProtNLM"/>
    </source>
</evidence>
<dbReference type="AlphaFoldDB" id="A0A009I3P0"/>
<evidence type="ECO:0000313" key="1">
    <source>
        <dbReference type="EMBL" id="EXB05126.1"/>
    </source>
</evidence>
<sequence>MTQGAYWVFVCCSSFMLLQHTYADDSEMSFVSQNSARLDVWSSDRDLSSLKNIGQASFWSNGTLKFNPAFKLHYDIVVSDETDHTVNPDQVSKVNRNLRELYASYNWDQTFYLDLGRQIVVWGRADGINPTDNLSPRDYTRLVPDETDQRLGNDALKLTYIPESGTNKWTALWYPRSRSDVIPLRQIAGVQYDIDRKSRPAFAMRWDYSVDGLDVGASYFSGLDHMPDLSVLSASPTGEATLQLKNNPMSVYGFDFSYNHNDLVWRGEAAYTKTDSNGSEDLIHKKNNLTVVMGPEWSLKNSTLSLVGVYKHTEDFKSADNLTNPLVREVYRYQQTISDQYEQDQYGAMLRYALNLLNDNLKLEFTGFYFAPEPNELLRVRINYNLNDHWQLNAGGDRFWGRNDTVLGQFRDNSLVYAQVRYNF</sequence>
<reference evidence="1 2" key="1">
    <citation type="submission" date="2014-02" db="EMBL/GenBank/DDBJ databases">
        <title>Comparative genomics and transcriptomics to identify genetic mechanisms underlying the emergence of carbapenem resistant Acinetobacter baumannii (CRAb).</title>
        <authorList>
            <person name="Harris A.D."/>
            <person name="Johnson K.J."/>
            <person name="George J."/>
            <person name="Shefchek K."/>
            <person name="Daugherty S.C."/>
            <person name="Parankush S."/>
            <person name="Sadzewicz L."/>
            <person name="Tallon L."/>
            <person name="Sengamalay N."/>
            <person name="Hazen T.H."/>
            <person name="Rasko D.A."/>
        </authorList>
    </citation>
    <scope>NUCLEOTIDE SEQUENCE [LARGE SCALE GENOMIC DNA]</scope>
    <source>
        <strain evidence="1 2">1295743</strain>
    </source>
</reference>
<dbReference type="SUPFAM" id="SSF56935">
    <property type="entry name" value="Porins"/>
    <property type="match status" value="1"/>
</dbReference>
<dbReference type="RefSeq" id="WP_002059317.1">
    <property type="nucleotide sequence ID" value="NZ_JEWH01000032.1"/>
</dbReference>
<dbReference type="EMBL" id="JEWH01000032">
    <property type="protein sequence ID" value="EXB05126.1"/>
    <property type="molecule type" value="Genomic_DNA"/>
</dbReference>
<name>A0A009I3P0_ACIB9</name>
<comment type="caution">
    <text evidence="1">The sequence shown here is derived from an EMBL/GenBank/DDBJ whole genome shotgun (WGS) entry which is preliminary data.</text>
</comment>
<gene>
    <name evidence="1" type="ORF">J512_2538</name>
</gene>
<dbReference type="Proteomes" id="UP000020595">
    <property type="component" value="Unassembled WGS sequence"/>
</dbReference>